<keyword evidence="1" id="KW-0433">Leucine-rich repeat</keyword>
<name>A0A7N2LFQ5_QUELO</name>
<dbReference type="PANTHER" id="PTHR11017:SF570">
    <property type="entry name" value="DISEASE RESISTANCE PROTEIN (TIR-NBS CLASS)-RELATED"/>
    <property type="match status" value="1"/>
</dbReference>
<dbReference type="Gramene" id="QL04p036117:mrna">
    <property type="protein sequence ID" value="QL04p036117:mrna"/>
    <property type="gene ID" value="QL04p036117"/>
</dbReference>
<feature type="domain" description="TIR" evidence="4">
    <location>
        <begin position="19"/>
        <end position="187"/>
    </location>
</feature>
<reference evidence="5" key="2">
    <citation type="submission" date="2021-01" db="UniProtKB">
        <authorList>
            <consortium name="EnsemblPlants"/>
        </authorList>
    </citation>
    <scope>IDENTIFICATION</scope>
</reference>
<dbReference type="Pfam" id="PF23282">
    <property type="entry name" value="WHD_ROQ1"/>
    <property type="match status" value="1"/>
</dbReference>
<dbReference type="Gene3D" id="1.10.8.430">
    <property type="entry name" value="Helical domain of apoptotic protease-activating factors"/>
    <property type="match status" value="1"/>
</dbReference>
<dbReference type="InParanoid" id="A0A7N2LFQ5"/>
<dbReference type="GO" id="GO:0043531">
    <property type="term" value="F:ADP binding"/>
    <property type="evidence" value="ECO:0007669"/>
    <property type="project" value="InterPro"/>
</dbReference>
<dbReference type="EMBL" id="LRBV02000004">
    <property type="status" value="NOT_ANNOTATED_CDS"/>
    <property type="molecule type" value="Genomic_DNA"/>
</dbReference>
<evidence type="ECO:0000313" key="6">
    <source>
        <dbReference type="Proteomes" id="UP000594261"/>
    </source>
</evidence>
<dbReference type="FunFam" id="3.40.50.10140:FF:000007">
    <property type="entry name" value="Disease resistance protein (TIR-NBS-LRR class)"/>
    <property type="match status" value="1"/>
</dbReference>
<evidence type="ECO:0000259" key="4">
    <source>
        <dbReference type="PROSITE" id="PS50104"/>
    </source>
</evidence>
<dbReference type="GO" id="GO:0007165">
    <property type="term" value="P:signal transduction"/>
    <property type="evidence" value="ECO:0007669"/>
    <property type="project" value="InterPro"/>
</dbReference>
<dbReference type="InterPro" id="IPR042197">
    <property type="entry name" value="Apaf_helical"/>
</dbReference>
<dbReference type="InterPro" id="IPR032675">
    <property type="entry name" value="LRR_dom_sf"/>
</dbReference>
<protein>
    <recommendedName>
        <fullName evidence="4">TIR domain-containing protein</fullName>
    </recommendedName>
</protein>
<keyword evidence="3" id="KW-0520">NAD</keyword>
<dbReference type="FunCoup" id="A0A7N2LFQ5">
    <property type="interactions" value="414"/>
</dbReference>
<sequence>MVFLTEEGGASSSSSAHRWDYDVFLSFRGEDTRKNFTSHLYKALCDQGFNTFIDDDLPRGEEISMKLVKAIESSMISIVIFSKNFASSTWCLNELVKIFECRRSNGQLVFLIFYKVSPSEIRKQDGEFGIALAEHEEKFKNDIEKVQRWRTTLTEAANLSGFPYNDSYTESESEFIQRVIKEISRTKSNRELLFVTKHPVGIDIRAEAVELLLDMESNDVCMVGICGIGGIGKTTISKAVYNRIAHRFEGSCFLENVRERSKIIGGITQLQEKLLSKILRDRDLKVHNVFEGINLIKKRLRNKKVLLILDDVEDSKEVDNLLGECNWFASGSRVIITTRDKHVLTTLERDPRIYEVTELNQSEARELFNLHAFHTSKYGEDYSELAEQIICYANGLPLALKIIGSDLCGKKIYEWKSALEKYKNIPHKNIQEILKISYDGLENFEKEIFLDIACFFKGYNKDDVVNILDSCNLYSDYGIGKLIDKCLITLEHDYVPPDDSLSMHDLVQQMGREIVQQESEELEQRSRIWRYKDARKLLTRNMGSNKIRGIMLCSPKPTKIALEANVFKRMKNLKFLIGNVHIREALEYLPDELRVLEWREFPLSLSSKCCLPRQLVALEMSKSNIILENVFKQGFQYENLKMIYLSCEFITKLPNLCCPNLEKLDLSDCKNLIEVHKSVGFLEKLKVWNLYCCSQLQILPSTLMLKSLEHFVLRDCSRLEKFPDIHPEMNCLKSLNLESSGIRELPSSLLYLTGLKWLNLLGSKLRNLLVGANKSQMREEEDIPSAKLRLACNSFNNFSGPTGFLCLTQLDFSHLKIKVELDFWMQPDYFPVLSHLNLNATSIVTIPESISRFTRLLYLTIQNCKKLREISRLPQSIRYVNAMNCDRLETQSSSRLLNQFREIVGILSNIVAEAATSFDSEGVQIGKDHYLILPVTEIPKWLKFNHHQSVENSVSFLVGPKFSNLVVCIALTSMGVKTDAMYGWGIYVFINGEEQFINTMTWWPDGNCDNVWLIYGKVNISNPSEENCIVVEVRGPRFSPNRMRIYPMVECICCPQKPNISMDQCAFNNGEEDSGRVGIRRRLRRRNHRPTHARRPQKHYLSRFGWLRIRYQLWKPCSKPWRRRITNGFHDEGSSSIPNTFSMMIPQ</sequence>
<evidence type="ECO:0000256" key="2">
    <source>
        <dbReference type="ARBA" id="ARBA00022737"/>
    </source>
</evidence>
<dbReference type="Gene3D" id="3.40.50.300">
    <property type="entry name" value="P-loop containing nucleotide triphosphate hydrolases"/>
    <property type="match status" value="1"/>
</dbReference>
<evidence type="ECO:0000256" key="3">
    <source>
        <dbReference type="ARBA" id="ARBA00023027"/>
    </source>
</evidence>
<dbReference type="SUPFAM" id="SSF52540">
    <property type="entry name" value="P-loop containing nucleoside triphosphate hydrolases"/>
    <property type="match status" value="1"/>
</dbReference>
<dbReference type="InterPro" id="IPR035897">
    <property type="entry name" value="Toll_tir_struct_dom_sf"/>
</dbReference>
<dbReference type="EnsemblPlants" id="QL04p036117:mrna">
    <property type="protein sequence ID" value="QL04p036117:mrna"/>
    <property type="gene ID" value="QL04p036117"/>
</dbReference>
<organism evidence="5 6">
    <name type="scientific">Quercus lobata</name>
    <name type="common">Valley oak</name>
    <dbReference type="NCBI Taxonomy" id="97700"/>
    <lineage>
        <taxon>Eukaryota</taxon>
        <taxon>Viridiplantae</taxon>
        <taxon>Streptophyta</taxon>
        <taxon>Embryophyta</taxon>
        <taxon>Tracheophyta</taxon>
        <taxon>Spermatophyta</taxon>
        <taxon>Magnoliopsida</taxon>
        <taxon>eudicotyledons</taxon>
        <taxon>Gunneridae</taxon>
        <taxon>Pentapetalae</taxon>
        <taxon>rosids</taxon>
        <taxon>fabids</taxon>
        <taxon>Fagales</taxon>
        <taxon>Fagaceae</taxon>
        <taxon>Quercus</taxon>
    </lineage>
</organism>
<dbReference type="SUPFAM" id="SSF52058">
    <property type="entry name" value="L domain-like"/>
    <property type="match status" value="1"/>
</dbReference>
<dbReference type="SUPFAM" id="SSF52200">
    <property type="entry name" value="Toll/Interleukin receptor TIR domain"/>
    <property type="match status" value="1"/>
</dbReference>
<dbReference type="InterPro" id="IPR058192">
    <property type="entry name" value="WHD_ROQ1-like"/>
</dbReference>
<dbReference type="InterPro" id="IPR027417">
    <property type="entry name" value="P-loop_NTPase"/>
</dbReference>
<dbReference type="OMA" id="MFRTENI"/>
<proteinExistence type="predicted"/>
<dbReference type="PRINTS" id="PR00364">
    <property type="entry name" value="DISEASERSIST"/>
</dbReference>
<dbReference type="Gene3D" id="3.80.10.10">
    <property type="entry name" value="Ribonuclease Inhibitor"/>
    <property type="match status" value="1"/>
</dbReference>
<dbReference type="InterPro" id="IPR044974">
    <property type="entry name" value="Disease_R_plants"/>
</dbReference>
<dbReference type="InterPro" id="IPR000157">
    <property type="entry name" value="TIR_dom"/>
</dbReference>
<evidence type="ECO:0000313" key="5">
    <source>
        <dbReference type="EnsemblPlants" id="QL04p036117:mrna"/>
    </source>
</evidence>
<dbReference type="Pfam" id="PF00931">
    <property type="entry name" value="NB-ARC"/>
    <property type="match status" value="1"/>
</dbReference>
<dbReference type="PROSITE" id="PS50104">
    <property type="entry name" value="TIR"/>
    <property type="match status" value="1"/>
</dbReference>
<keyword evidence="2" id="KW-0677">Repeat</keyword>
<dbReference type="GO" id="GO:0006952">
    <property type="term" value="P:defense response"/>
    <property type="evidence" value="ECO:0007669"/>
    <property type="project" value="InterPro"/>
</dbReference>
<accession>A0A7N2LFQ5</accession>
<dbReference type="Pfam" id="PF01582">
    <property type="entry name" value="TIR"/>
    <property type="match status" value="1"/>
</dbReference>
<dbReference type="SMART" id="SM00255">
    <property type="entry name" value="TIR"/>
    <property type="match status" value="1"/>
</dbReference>
<dbReference type="Proteomes" id="UP000594261">
    <property type="component" value="Chromosome 4"/>
</dbReference>
<evidence type="ECO:0000256" key="1">
    <source>
        <dbReference type="ARBA" id="ARBA00022614"/>
    </source>
</evidence>
<dbReference type="InterPro" id="IPR002182">
    <property type="entry name" value="NB-ARC"/>
</dbReference>
<dbReference type="AlphaFoldDB" id="A0A7N2LFQ5"/>
<keyword evidence="6" id="KW-1185">Reference proteome</keyword>
<dbReference type="Gene3D" id="3.40.50.10140">
    <property type="entry name" value="Toll/interleukin-1 receptor homology (TIR) domain"/>
    <property type="match status" value="1"/>
</dbReference>
<reference evidence="5 6" key="1">
    <citation type="journal article" date="2016" name="G3 (Bethesda)">
        <title>First Draft Assembly and Annotation of the Genome of a California Endemic Oak Quercus lobata Nee (Fagaceae).</title>
        <authorList>
            <person name="Sork V.L."/>
            <person name="Fitz-Gibbon S.T."/>
            <person name="Puiu D."/>
            <person name="Crepeau M."/>
            <person name="Gugger P.F."/>
            <person name="Sherman R."/>
            <person name="Stevens K."/>
            <person name="Langley C.H."/>
            <person name="Pellegrini M."/>
            <person name="Salzberg S.L."/>
        </authorList>
    </citation>
    <scope>NUCLEOTIDE SEQUENCE [LARGE SCALE GENOMIC DNA]</scope>
    <source>
        <strain evidence="5 6">cv. SW786</strain>
    </source>
</reference>
<dbReference type="PANTHER" id="PTHR11017">
    <property type="entry name" value="LEUCINE-RICH REPEAT-CONTAINING PROTEIN"/>
    <property type="match status" value="1"/>
</dbReference>